<accession>M1DLY1</accession>
<reference evidence="2" key="1">
    <citation type="journal article" date="2011" name="Nature">
        <title>Genome sequence and analysis of the tuber crop potato.</title>
        <authorList>
            <consortium name="The Potato Genome Sequencing Consortium"/>
        </authorList>
    </citation>
    <scope>NUCLEOTIDE SEQUENCE [LARGE SCALE GENOMIC DNA]</scope>
    <source>
        <strain evidence="2">cv. DM1-3 516 R44</strain>
    </source>
</reference>
<keyword evidence="2" id="KW-1185">Reference proteome</keyword>
<proteinExistence type="predicted"/>
<dbReference type="Proteomes" id="UP000011115">
    <property type="component" value="Unassembled WGS sequence"/>
</dbReference>
<organism evidence="1 2">
    <name type="scientific">Solanum tuberosum</name>
    <name type="common">Potato</name>
    <dbReference type="NCBI Taxonomy" id="4113"/>
    <lineage>
        <taxon>Eukaryota</taxon>
        <taxon>Viridiplantae</taxon>
        <taxon>Streptophyta</taxon>
        <taxon>Embryophyta</taxon>
        <taxon>Tracheophyta</taxon>
        <taxon>Spermatophyta</taxon>
        <taxon>Magnoliopsida</taxon>
        <taxon>eudicotyledons</taxon>
        <taxon>Gunneridae</taxon>
        <taxon>Pentapetalae</taxon>
        <taxon>asterids</taxon>
        <taxon>lamiids</taxon>
        <taxon>Solanales</taxon>
        <taxon>Solanaceae</taxon>
        <taxon>Solanoideae</taxon>
        <taxon>Solaneae</taxon>
        <taxon>Solanum</taxon>
    </lineage>
</organism>
<evidence type="ECO:0000313" key="2">
    <source>
        <dbReference type="Proteomes" id="UP000011115"/>
    </source>
</evidence>
<evidence type="ECO:0000313" key="1">
    <source>
        <dbReference type="EnsemblPlants" id="PGSC0003DMT400091129"/>
    </source>
</evidence>
<dbReference type="PaxDb" id="4113-PGSC0003DMT400091129"/>
<dbReference type="EnsemblPlants" id="PGSC0003DMT400091129">
    <property type="protein sequence ID" value="PGSC0003DMT400091129"/>
    <property type="gene ID" value="PGSC0003DMG400040700"/>
</dbReference>
<protein>
    <submittedName>
        <fullName evidence="1">Uncharacterized protein</fullName>
    </submittedName>
</protein>
<dbReference type="HOGENOM" id="CLU_2445116_0_0_1"/>
<dbReference type="Gramene" id="PGSC0003DMT400091129">
    <property type="protein sequence ID" value="PGSC0003DMT400091129"/>
    <property type="gene ID" value="PGSC0003DMG400040700"/>
</dbReference>
<dbReference type="AlphaFoldDB" id="M1DLY1"/>
<sequence>MRQYLKVRAGEPLVATGARFWVVRPTALDHGPWSDLWSVGPSVGQDLANFSLGFWGEATGFVGSDPQTVAWPTDRRSGYRSTIRGNSRGF</sequence>
<dbReference type="InParanoid" id="M1DLY1"/>
<reference evidence="1" key="2">
    <citation type="submission" date="2015-06" db="UniProtKB">
        <authorList>
            <consortium name="EnsemblPlants"/>
        </authorList>
    </citation>
    <scope>IDENTIFICATION</scope>
    <source>
        <strain evidence="1">DM1-3 516 R44</strain>
    </source>
</reference>
<name>M1DLY1_SOLTU</name>